<organism evidence="7 8">
    <name type="scientific">Neomicrococcus lactis</name>
    <dbReference type="NCBI Taxonomy" id="732241"/>
    <lineage>
        <taxon>Bacteria</taxon>
        <taxon>Bacillati</taxon>
        <taxon>Actinomycetota</taxon>
        <taxon>Actinomycetes</taxon>
        <taxon>Micrococcales</taxon>
        <taxon>Micrococcaceae</taxon>
        <taxon>Neomicrococcus</taxon>
    </lineage>
</organism>
<reference evidence="7 8" key="1">
    <citation type="submission" date="2020-08" db="EMBL/GenBank/DDBJ databases">
        <title>Sequencing the genomes of 1000 actinobacteria strains.</title>
        <authorList>
            <person name="Klenk H.-P."/>
        </authorList>
    </citation>
    <scope>NUCLEOTIDE SEQUENCE [LARGE SCALE GENOMIC DNA]</scope>
    <source>
        <strain evidence="7 8">DSM 23694</strain>
    </source>
</reference>
<gene>
    <name evidence="7" type="ORF">BKA12_002343</name>
</gene>
<evidence type="ECO:0000256" key="3">
    <source>
        <dbReference type="ARBA" id="ARBA00022692"/>
    </source>
</evidence>
<dbReference type="GO" id="GO:0005886">
    <property type="term" value="C:plasma membrane"/>
    <property type="evidence" value="ECO:0007669"/>
    <property type="project" value="UniProtKB-SubCell"/>
</dbReference>
<dbReference type="GO" id="GO:0015075">
    <property type="term" value="F:monoatomic ion transmembrane transporter activity"/>
    <property type="evidence" value="ECO:0007669"/>
    <property type="project" value="InterPro"/>
</dbReference>
<evidence type="ECO:0000256" key="4">
    <source>
        <dbReference type="ARBA" id="ARBA00022989"/>
    </source>
</evidence>
<accession>A0A7W8YCY8</accession>
<dbReference type="RefSeq" id="WP_183644109.1">
    <property type="nucleotide sequence ID" value="NZ_CANLFI010000006.1"/>
</dbReference>
<evidence type="ECO:0000313" key="7">
    <source>
        <dbReference type="EMBL" id="MBB5599263.1"/>
    </source>
</evidence>
<dbReference type="EMBL" id="JACHBL010000001">
    <property type="protein sequence ID" value="MBB5599263.1"/>
    <property type="molecule type" value="Genomic_DNA"/>
</dbReference>
<keyword evidence="5 6" id="KW-0472">Membrane</keyword>
<evidence type="ECO:0000313" key="8">
    <source>
        <dbReference type="Proteomes" id="UP000523863"/>
    </source>
</evidence>
<dbReference type="Pfam" id="PF04066">
    <property type="entry name" value="MrpF_PhaF"/>
    <property type="match status" value="1"/>
</dbReference>
<evidence type="ECO:0000256" key="2">
    <source>
        <dbReference type="ARBA" id="ARBA00022475"/>
    </source>
</evidence>
<keyword evidence="2" id="KW-1003">Cell membrane</keyword>
<dbReference type="Proteomes" id="UP000523863">
    <property type="component" value="Unassembled WGS sequence"/>
</dbReference>
<dbReference type="InterPro" id="IPR007208">
    <property type="entry name" value="MrpF/PhaF-like"/>
</dbReference>
<evidence type="ECO:0000256" key="5">
    <source>
        <dbReference type="ARBA" id="ARBA00023136"/>
    </source>
</evidence>
<comment type="caution">
    <text evidence="7">The sequence shown here is derived from an EMBL/GenBank/DDBJ whole genome shotgun (WGS) entry which is preliminary data.</text>
</comment>
<protein>
    <submittedName>
        <fullName evidence="7">Multicomponent Na+:H+ antiporter subunit F</fullName>
    </submittedName>
</protein>
<feature type="transmembrane region" description="Helical" evidence="6">
    <location>
        <begin position="29"/>
        <end position="50"/>
    </location>
</feature>
<evidence type="ECO:0000256" key="6">
    <source>
        <dbReference type="SAM" id="Phobius"/>
    </source>
</evidence>
<comment type="subcellular location">
    <subcellularLocation>
        <location evidence="1">Cell membrane</location>
        <topology evidence="1">Multi-pass membrane protein</topology>
    </subcellularLocation>
</comment>
<keyword evidence="8" id="KW-1185">Reference proteome</keyword>
<evidence type="ECO:0000256" key="1">
    <source>
        <dbReference type="ARBA" id="ARBA00004651"/>
    </source>
</evidence>
<feature type="transmembrane region" description="Helical" evidence="6">
    <location>
        <begin position="62"/>
        <end position="83"/>
    </location>
</feature>
<sequence>MMTIVLWICGIMMSAGAIGAIYRVAKGPSILQRVLATDVLLVIIASALAIDMAINKHTNHMPFVLIACVAGFIGSVTVSRFVYQRDGIK</sequence>
<dbReference type="AlphaFoldDB" id="A0A7W8YCY8"/>
<name>A0A7W8YCY8_9MICC</name>
<keyword evidence="3 6" id="KW-0812">Transmembrane</keyword>
<keyword evidence="4 6" id="KW-1133">Transmembrane helix</keyword>
<proteinExistence type="predicted"/>